<sequence>MSCREGLMSPQTETKASVGFKAGVKDYKLTYYTPDYVTKDTDSGSEESEDVFWTEWLFGESSEDGGQDGRRSGFDL</sequence>
<feature type="non-terminal residue" evidence="1">
    <location>
        <position position="76"/>
    </location>
</feature>
<keyword evidence="2" id="KW-1185">Reference proteome</keyword>
<evidence type="ECO:0000313" key="1">
    <source>
        <dbReference type="EMBL" id="GAY69188.1"/>
    </source>
</evidence>
<name>A0A2H5QX39_CITUN</name>
<reference evidence="1 2" key="1">
    <citation type="journal article" date="2017" name="Front. Genet.">
        <title>Draft sequencing of the heterozygous diploid genome of Satsuma (Citrus unshiu Marc.) using a hybrid assembly approach.</title>
        <authorList>
            <person name="Shimizu T."/>
            <person name="Tanizawa Y."/>
            <person name="Mochizuki T."/>
            <person name="Nagasaki H."/>
            <person name="Yoshioka T."/>
            <person name="Toyoda A."/>
            <person name="Fujiyama A."/>
            <person name="Kaminuma E."/>
            <person name="Nakamura Y."/>
        </authorList>
    </citation>
    <scope>NUCLEOTIDE SEQUENCE [LARGE SCALE GENOMIC DNA]</scope>
    <source>
        <strain evidence="2">cv. Miyagawa wase</strain>
    </source>
</reference>
<comment type="caution">
    <text evidence="1">The sequence shown here is derived from an EMBL/GenBank/DDBJ whole genome shotgun (WGS) entry which is preliminary data.</text>
</comment>
<dbReference type="STRING" id="55188.A0A2H5QX39"/>
<protein>
    <recommendedName>
        <fullName evidence="3">Ribulose bisphosphate carboxylase large chain</fullName>
    </recommendedName>
</protein>
<accession>A0A2H5QX39</accession>
<evidence type="ECO:0008006" key="3">
    <source>
        <dbReference type="Google" id="ProtNLM"/>
    </source>
</evidence>
<dbReference type="EMBL" id="BDQV01001126">
    <property type="protein sequence ID" value="GAY69188.1"/>
    <property type="molecule type" value="Genomic_DNA"/>
</dbReference>
<dbReference type="AlphaFoldDB" id="A0A2H5QX39"/>
<gene>
    <name evidence="1" type="ORF">CUMW_270070</name>
</gene>
<proteinExistence type="predicted"/>
<evidence type="ECO:0000313" key="2">
    <source>
        <dbReference type="Proteomes" id="UP000236630"/>
    </source>
</evidence>
<organism evidence="1 2">
    <name type="scientific">Citrus unshiu</name>
    <name type="common">Satsuma mandarin</name>
    <name type="synonym">Citrus nobilis var. unshiu</name>
    <dbReference type="NCBI Taxonomy" id="55188"/>
    <lineage>
        <taxon>Eukaryota</taxon>
        <taxon>Viridiplantae</taxon>
        <taxon>Streptophyta</taxon>
        <taxon>Embryophyta</taxon>
        <taxon>Tracheophyta</taxon>
        <taxon>Spermatophyta</taxon>
        <taxon>Magnoliopsida</taxon>
        <taxon>eudicotyledons</taxon>
        <taxon>Gunneridae</taxon>
        <taxon>Pentapetalae</taxon>
        <taxon>rosids</taxon>
        <taxon>malvids</taxon>
        <taxon>Sapindales</taxon>
        <taxon>Rutaceae</taxon>
        <taxon>Aurantioideae</taxon>
        <taxon>Citrus</taxon>
    </lineage>
</organism>
<dbReference type="Proteomes" id="UP000236630">
    <property type="component" value="Unassembled WGS sequence"/>
</dbReference>